<feature type="domain" description="AB hydrolase-1" evidence="3">
    <location>
        <begin position="64"/>
        <end position="298"/>
    </location>
</feature>
<dbReference type="InterPro" id="IPR000073">
    <property type="entry name" value="AB_hydrolase_1"/>
</dbReference>
<accession>A0A1N7J3W0</accession>
<dbReference type="Pfam" id="PF00561">
    <property type="entry name" value="Abhydrolase_1"/>
    <property type="match status" value="1"/>
</dbReference>
<dbReference type="PRINTS" id="PR00111">
    <property type="entry name" value="ABHYDROLASE"/>
</dbReference>
<dbReference type="Gene3D" id="3.40.50.1820">
    <property type="entry name" value="alpha/beta hydrolase"/>
    <property type="match status" value="1"/>
</dbReference>
<feature type="chain" id="PRO_5009942906" evidence="2">
    <location>
        <begin position="25"/>
        <end position="313"/>
    </location>
</feature>
<sequence length="313" mass="34809">MFNILRAATLVAAAYVLIACTATQQDSLYQKAMDLGEWKAGLDEQKSDIADIEMNYLIRKGDGPILMLVHGFSANNSTWLQFADKLPDNYYLIAPDLAGHGKSSEADSYDLERQAERLKALAEHLNLGPFHIIGNSMGGAISAIYSARFPEDIASLILIDSAGLDGENQSQFFAELEAGDNPLIATDEASFEYRMDLILEKQPPLPWPIRPALIRETVERAPLNREIFDDMLATRERMDQNEMKRMISSNVNMPALIMWGEKDRVLDVSAVAEFKKVIPQAEVKIYPDLGHVPMLEDPSASAETISSFISKLD</sequence>
<evidence type="ECO:0000256" key="2">
    <source>
        <dbReference type="SAM" id="SignalP"/>
    </source>
</evidence>
<reference evidence="5" key="1">
    <citation type="submission" date="2017-01" db="EMBL/GenBank/DDBJ databases">
        <authorList>
            <person name="Varghese N."/>
            <person name="Submissions S."/>
        </authorList>
    </citation>
    <scope>NUCLEOTIDE SEQUENCE [LARGE SCALE GENOMIC DNA]</scope>
    <source>
        <strain evidence="5">DSM 24913</strain>
    </source>
</reference>
<evidence type="ECO:0000259" key="3">
    <source>
        <dbReference type="Pfam" id="PF00561"/>
    </source>
</evidence>
<protein>
    <submittedName>
        <fullName evidence="4">Pimeloyl-ACP methyl ester carboxylesterase</fullName>
    </submittedName>
</protein>
<keyword evidence="2" id="KW-0732">Signal</keyword>
<keyword evidence="1" id="KW-0378">Hydrolase</keyword>
<dbReference type="RefSeq" id="WP_076513796.1">
    <property type="nucleotide sequence ID" value="NZ_FTOH01000001.1"/>
</dbReference>
<dbReference type="PANTHER" id="PTHR43798">
    <property type="entry name" value="MONOACYLGLYCEROL LIPASE"/>
    <property type="match status" value="1"/>
</dbReference>
<feature type="signal peptide" evidence="2">
    <location>
        <begin position="1"/>
        <end position="24"/>
    </location>
</feature>
<dbReference type="PANTHER" id="PTHR43798:SF31">
    <property type="entry name" value="AB HYDROLASE SUPERFAMILY PROTEIN YCLE"/>
    <property type="match status" value="1"/>
</dbReference>
<evidence type="ECO:0000256" key="1">
    <source>
        <dbReference type="ARBA" id="ARBA00022801"/>
    </source>
</evidence>
<dbReference type="PROSITE" id="PS51257">
    <property type="entry name" value="PROKAR_LIPOPROTEIN"/>
    <property type="match status" value="1"/>
</dbReference>
<dbReference type="GO" id="GO:0016020">
    <property type="term" value="C:membrane"/>
    <property type="evidence" value="ECO:0007669"/>
    <property type="project" value="TreeGrafter"/>
</dbReference>
<dbReference type="AlphaFoldDB" id="A0A1N7J3W0"/>
<dbReference type="OrthoDB" id="5853561at2"/>
<dbReference type="SUPFAM" id="SSF53474">
    <property type="entry name" value="alpha/beta-Hydrolases"/>
    <property type="match status" value="1"/>
</dbReference>
<keyword evidence="5" id="KW-1185">Reference proteome</keyword>
<organism evidence="4 5">
    <name type="scientific">Thalassolituus maritimus</name>
    <dbReference type="NCBI Taxonomy" id="484498"/>
    <lineage>
        <taxon>Bacteria</taxon>
        <taxon>Pseudomonadati</taxon>
        <taxon>Pseudomonadota</taxon>
        <taxon>Gammaproteobacteria</taxon>
        <taxon>Oceanospirillales</taxon>
        <taxon>Oceanospirillaceae</taxon>
        <taxon>Thalassolituus</taxon>
    </lineage>
</organism>
<dbReference type="EMBL" id="FTOH01000001">
    <property type="protein sequence ID" value="SIS43927.1"/>
    <property type="molecule type" value="Genomic_DNA"/>
</dbReference>
<proteinExistence type="predicted"/>
<dbReference type="InterPro" id="IPR029058">
    <property type="entry name" value="AB_hydrolase_fold"/>
</dbReference>
<name>A0A1N7J3W0_9GAMM</name>
<evidence type="ECO:0000313" key="4">
    <source>
        <dbReference type="EMBL" id="SIS43927.1"/>
    </source>
</evidence>
<dbReference type="GO" id="GO:0016787">
    <property type="term" value="F:hydrolase activity"/>
    <property type="evidence" value="ECO:0007669"/>
    <property type="project" value="UniProtKB-KW"/>
</dbReference>
<dbReference type="STRING" id="484498.SAMN05421686_101319"/>
<gene>
    <name evidence="4" type="ORF">SAMN05421686_101319</name>
</gene>
<evidence type="ECO:0000313" key="5">
    <source>
        <dbReference type="Proteomes" id="UP000185639"/>
    </source>
</evidence>
<dbReference type="Proteomes" id="UP000185639">
    <property type="component" value="Unassembled WGS sequence"/>
</dbReference>
<dbReference type="InterPro" id="IPR050266">
    <property type="entry name" value="AB_hydrolase_sf"/>
</dbReference>